<keyword evidence="3" id="KW-0256">Endoplasmic reticulum</keyword>
<evidence type="ECO:0000313" key="8">
    <source>
        <dbReference type="EMBL" id="KAI5082957.1"/>
    </source>
</evidence>
<feature type="domain" description="MRH" evidence="7">
    <location>
        <begin position="122"/>
        <end position="248"/>
    </location>
</feature>
<evidence type="ECO:0000256" key="6">
    <source>
        <dbReference type="SAM" id="SignalP"/>
    </source>
</evidence>
<dbReference type="Gene3D" id="2.70.130.10">
    <property type="entry name" value="Mannose-6-phosphate receptor binding domain"/>
    <property type="match status" value="1"/>
</dbReference>
<dbReference type="GO" id="GO:0005788">
    <property type="term" value="C:endoplasmic reticulum lumen"/>
    <property type="evidence" value="ECO:0007669"/>
    <property type="project" value="TreeGrafter"/>
</dbReference>
<evidence type="ECO:0000256" key="4">
    <source>
        <dbReference type="ARBA" id="ARBA00023157"/>
    </source>
</evidence>
<name>A0A9D4ZRI3_ADICA</name>
<dbReference type="InterPro" id="IPR044865">
    <property type="entry name" value="MRH_dom"/>
</dbReference>
<dbReference type="OrthoDB" id="448954at2759"/>
<dbReference type="PANTHER" id="PTHR15414">
    <property type="entry name" value="OS-9-RELATED"/>
    <property type="match status" value="1"/>
</dbReference>
<evidence type="ECO:0000313" key="9">
    <source>
        <dbReference type="Proteomes" id="UP000886520"/>
    </source>
</evidence>
<keyword evidence="2 6" id="KW-0732">Signal</keyword>
<evidence type="ECO:0000259" key="7">
    <source>
        <dbReference type="PROSITE" id="PS51914"/>
    </source>
</evidence>
<dbReference type="Proteomes" id="UP000886520">
    <property type="component" value="Chromosome 3"/>
</dbReference>
<protein>
    <recommendedName>
        <fullName evidence="7">MRH domain-containing protein</fullName>
    </recommendedName>
</protein>
<accession>A0A9D4ZRI3</accession>
<comment type="subcellular location">
    <subcellularLocation>
        <location evidence="1">Endoplasmic reticulum</location>
    </subcellularLocation>
</comment>
<sequence length="291" mass="33304">MAYERLKFVLFILFIFLLPIVNVAADISPSNSAHLGFVQSHRDPRFKIEYHPPGSSIPKDPHQETIVMTDGEKKKYECVLPRQTEQQSYMDEQSQQNSSGVTLMTDRRVTKTPDDLLTSLKDQCLGRHEGWWTYEFCSHGRLRQIHLEKNKLVQEFELGFYDAVATANLHQNLSNVSLQKDHRSRSSAQRYHSHLYTNGTLCDLTNEPRETEVRFICSDTGINMISSITEVSTCKYMLVFSTPILCKHPLFHEETPRFLVIHCEEMPAAPEEDGGVLESTNSLLPSGNIKE</sequence>
<gene>
    <name evidence="8" type="ORF">GOP47_0002700</name>
</gene>
<dbReference type="AlphaFoldDB" id="A0A9D4ZRI3"/>
<dbReference type="InterPro" id="IPR009011">
    <property type="entry name" value="Man6P_isomerase_rcpt-bd_dom_sf"/>
</dbReference>
<comment type="caution">
    <text evidence="8">The sequence shown here is derived from an EMBL/GenBank/DDBJ whole genome shotgun (WGS) entry which is preliminary data.</text>
</comment>
<keyword evidence="4" id="KW-1015">Disulfide bond</keyword>
<dbReference type="Pfam" id="PF07915">
    <property type="entry name" value="PRKCSH"/>
    <property type="match status" value="1"/>
</dbReference>
<feature type="chain" id="PRO_5038955247" description="MRH domain-containing protein" evidence="6">
    <location>
        <begin position="26"/>
        <end position="291"/>
    </location>
</feature>
<feature type="region of interest" description="Disordered" evidence="5">
    <location>
        <begin position="270"/>
        <end position="291"/>
    </location>
</feature>
<dbReference type="InterPro" id="IPR045149">
    <property type="entry name" value="OS-9-like"/>
</dbReference>
<dbReference type="GO" id="GO:0030968">
    <property type="term" value="P:endoplasmic reticulum unfolded protein response"/>
    <property type="evidence" value="ECO:0007669"/>
    <property type="project" value="InterPro"/>
</dbReference>
<feature type="signal peptide" evidence="6">
    <location>
        <begin position="1"/>
        <end position="25"/>
    </location>
</feature>
<keyword evidence="9" id="KW-1185">Reference proteome</keyword>
<organism evidence="8 9">
    <name type="scientific">Adiantum capillus-veneris</name>
    <name type="common">Maidenhair fern</name>
    <dbReference type="NCBI Taxonomy" id="13818"/>
    <lineage>
        <taxon>Eukaryota</taxon>
        <taxon>Viridiplantae</taxon>
        <taxon>Streptophyta</taxon>
        <taxon>Embryophyta</taxon>
        <taxon>Tracheophyta</taxon>
        <taxon>Polypodiopsida</taxon>
        <taxon>Polypodiidae</taxon>
        <taxon>Polypodiales</taxon>
        <taxon>Pteridineae</taxon>
        <taxon>Pteridaceae</taxon>
        <taxon>Vittarioideae</taxon>
        <taxon>Adiantum</taxon>
    </lineage>
</organism>
<dbReference type="EMBL" id="JABFUD020000002">
    <property type="protein sequence ID" value="KAI5082957.1"/>
    <property type="molecule type" value="Genomic_DNA"/>
</dbReference>
<proteinExistence type="predicted"/>
<evidence type="ECO:0000256" key="5">
    <source>
        <dbReference type="SAM" id="MobiDB-lite"/>
    </source>
</evidence>
<evidence type="ECO:0000256" key="1">
    <source>
        <dbReference type="ARBA" id="ARBA00004240"/>
    </source>
</evidence>
<reference evidence="8" key="1">
    <citation type="submission" date="2021-01" db="EMBL/GenBank/DDBJ databases">
        <title>Adiantum capillus-veneris genome.</title>
        <authorList>
            <person name="Fang Y."/>
            <person name="Liao Q."/>
        </authorList>
    </citation>
    <scope>NUCLEOTIDE SEQUENCE</scope>
    <source>
        <strain evidence="8">H3</strain>
        <tissue evidence="8">Leaf</tissue>
    </source>
</reference>
<evidence type="ECO:0000256" key="3">
    <source>
        <dbReference type="ARBA" id="ARBA00022824"/>
    </source>
</evidence>
<dbReference type="PANTHER" id="PTHR15414:SF0">
    <property type="entry name" value="ENDOPLASMIC RETICULUM LECTIN 1"/>
    <property type="match status" value="1"/>
</dbReference>
<dbReference type="SUPFAM" id="SSF50911">
    <property type="entry name" value="Mannose 6-phosphate receptor domain"/>
    <property type="match status" value="1"/>
</dbReference>
<dbReference type="PROSITE" id="PS51914">
    <property type="entry name" value="MRH"/>
    <property type="match status" value="1"/>
</dbReference>
<dbReference type="GO" id="GO:0030970">
    <property type="term" value="P:retrograde protein transport, ER to cytosol"/>
    <property type="evidence" value="ECO:0007669"/>
    <property type="project" value="TreeGrafter"/>
</dbReference>
<evidence type="ECO:0000256" key="2">
    <source>
        <dbReference type="ARBA" id="ARBA00022729"/>
    </source>
</evidence>
<dbReference type="InterPro" id="IPR012913">
    <property type="entry name" value="OS9-like_dom"/>
</dbReference>